<dbReference type="EMBL" id="CAXLJM020000057">
    <property type="protein sequence ID" value="CAL8118985.1"/>
    <property type="molecule type" value="Genomic_DNA"/>
</dbReference>
<sequence length="736" mass="84681">MWMNTRGIRQNAGVSWNAEDSTLQKSSNGGLQQSLVVKNMKETVCENSDRPTRPSFPLVWDLTMKVNATSKDFSSATSEKSSKVTLTTRRSRRVCNDIDKENQLARLDEEQDRLELEIEKRRIEEKELEMEKRKIERQRRQVEKNAYLKDILIDEGKRNSVLSASVKCTPRKKNVPETACVIDHHAATEEGKKNARTDQEDEKKTEQPNEDIVEEQPPCIVENPEEVYLSQDENLLSHKEILKKRAMMPIQSMEGAGESEVDMGFKMSVHRRFAEEKKNPHRRKTDFNRKKWKEDLLKLRFLWRGKDGSRPAEMGSWIYFEISTDVLRDIPWRTRSWVEDLRSDDADAVVVRKYEKIEDSCNSMIPCSDEIDRLVHVEDFSSDSELKMKNGFRNSADVLKVEGSVKVPGLASKELRARKKITEVIRCVVKDSPVISPDSLRKITGMKIAEAVKKIRRASVDMLSVQTVRVQELLVIWNQDTNQRMAEKRLSILEQIECIRNVQAPGKCGPLVKSNEDARLPVFSDEIKKPWRLSGNCRITGRGDEVMVNIVIKFPIEKQDDSMDIHFTSRRICFGTVRELKIPCGRALASGRILLSIAACLRLKNNMPCPPAEDADPKIVKVIEAISPIWTLMRSSSVERLPGRFCDSDLSLKKKRQTAQVLEDQLWIQRINGRLQVPVEQVGDIYEFEEPWNKWTKEVMNAVYRYEDEQDKVPDPLGGETPSSRQAPSCRNRLGW</sequence>
<reference evidence="3 4" key="1">
    <citation type="submission" date="2024-08" db="EMBL/GenBank/DDBJ databases">
        <authorList>
            <person name="Cucini C."/>
            <person name="Frati F."/>
        </authorList>
    </citation>
    <scope>NUCLEOTIDE SEQUENCE [LARGE SCALE GENOMIC DNA]</scope>
</reference>
<name>A0ABP1R3T5_9HEXA</name>
<feature type="region of interest" description="Disordered" evidence="2">
    <location>
        <begin position="711"/>
        <end position="736"/>
    </location>
</feature>
<feature type="coiled-coil region" evidence="1">
    <location>
        <begin position="97"/>
        <end position="145"/>
    </location>
</feature>
<evidence type="ECO:0000256" key="2">
    <source>
        <dbReference type="SAM" id="MobiDB-lite"/>
    </source>
</evidence>
<keyword evidence="4" id="KW-1185">Reference proteome</keyword>
<dbReference type="Proteomes" id="UP001642540">
    <property type="component" value="Unassembled WGS sequence"/>
</dbReference>
<gene>
    <name evidence="3" type="ORF">ODALV1_LOCUS18344</name>
</gene>
<feature type="compositionally biased region" description="Basic and acidic residues" evidence="2">
    <location>
        <begin position="182"/>
        <end position="207"/>
    </location>
</feature>
<keyword evidence="1" id="KW-0175">Coiled coil</keyword>
<organism evidence="3 4">
    <name type="scientific">Orchesella dallaii</name>
    <dbReference type="NCBI Taxonomy" id="48710"/>
    <lineage>
        <taxon>Eukaryota</taxon>
        <taxon>Metazoa</taxon>
        <taxon>Ecdysozoa</taxon>
        <taxon>Arthropoda</taxon>
        <taxon>Hexapoda</taxon>
        <taxon>Collembola</taxon>
        <taxon>Entomobryomorpha</taxon>
        <taxon>Entomobryoidea</taxon>
        <taxon>Orchesellidae</taxon>
        <taxon>Orchesellinae</taxon>
        <taxon>Orchesella</taxon>
    </lineage>
</organism>
<accession>A0ABP1R3T5</accession>
<feature type="region of interest" description="Disordered" evidence="2">
    <location>
        <begin position="179"/>
        <end position="218"/>
    </location>
</feature>
<comment type="caution">
    <text evidence="3">The sequence shown here is derived from an EMBL/GenBank/DDBJ whole genome shotgun (WGS) entry which is preliminary data.</text>
</comment>
<proteinExistence type="predicted"/>
<evidence type="ECO:0000313" key="4">
    <source>
        <dbReference type="Proteomes" id="UP001642540"/>
    </source>
</evidence>
<evidence type="ECO:0000256" key="1">
    <source>
        <dbReference type="SAM" id="Coils"/>
    </source>
</evidence>
<protein>
    <submittedName>
        <fullName evidence="3">Uncharacterized protein</fullName>
    </submittedName>
</protein>
<evidence type="ECO:0000313" key="3">
    <source>
        <dbReference type="EMBL" id="CAL8118985.1"/>
    </source>
</evidence>